<keyword evidence="3" id="KW-1185">Reference proteome</keyword>
<sequence>MKKRIITAWLCFFVLVGFFPANTYGLSCAQPLAVDQAYDRYDAVVVATVDEIIRRKQHNELQLTILNSFKGVEERKLTVAEDLTWGTSQKGEQYLYYLMKKDGGWENPLCSPMQKAVNSYTSLSYLKDKEITLKQKVVPAETNKTNWAVIAISIFLLGAVGAGIGYSVYVVRSRRNKD</sequence>
<dbReference type="Proteomes" id="UP000615455">
    <property type="component" value="Unassembled WGS sequence"/>
</dbReference>
<keyword evidence="1" id="KW-1133">Transmembrane helix</keyword>
<dbReference type="RefSeq" id="WP_189010934.1">
    <property type="nucleotide sequence ID" value="NZ_BMHE01000007.1"/>
</dbReference>
<feature type="transmembrane region" description="Helical" evidence="1">
    <location>
        <begin position="147"/>
        <end position="171"/>
    </location>
</feature>
<evidence type="ECO:0000313" key="2">
    <source>
        <dbReference type="EMBL" id="GGI47046.1"/>
    </source>
</evidence>
<keyword evidence="1" id="KW-0812">Transmembrane</keyword>
<reference evidence="3" key="1">
    <citation type="journal article" date="2019" name="Int. J. Syst. Evol. Microbiol.">
        <title>The Global Catalogue of Microorganisms (GCM) 10K type strain sequencing project: providing services to taxonomists for standard genome sequencing and annotation.</title>
        <authorList>
            <consortium name="The Broad Institute Genomics Platform"/>
            <consortium name="The Broad Institute Genome Sequencing Center for Infectious Disease"/>
            <person name="Wu L."/>
            <person name="Ma J."/>
        </authorList>
    </citation>
    <scope>NUCLEOTIDE SEQUENCE [LARGE SCALE GENOMIC DNA]</scope>
    <source>
        <strain evidence="3">CGMCC 1.15043</strain>
    </source>
</reference>
<evidence type="ECO:0000256" key="1">
    <source>
        <dbReference type="SAM" id="Phobius"/>
    </source>
</evidence>
<comment type="caution">
    <text evidence="2">The sequence shown here is derived from an EMBL/GenBank/DDBJ whole genome shotgun (WGS) entry which is preliminary data.</text>
</comment>
<dbReference type="EMBL" id="BMHE01000007">
    <property type="protein sequence ID" value="GGI47046.1"/>
    <property type="molecule type" value="Genomic_DNA"/>
</dbReference>
<name>A0ABQ2BUZ9_9BACL</name>
<protein>
    <submittedName>
        <fullName evidence="2">Uncharacterized protein</fullName>
    </submittedName>
</protein>
<organism evidence="2 3">
    <name type="scientific">Paenibacillus marchantiophytorum</name>
    <dbReference type="NCBI Taxonomy" id="1619310"/>
    <lineage>
        <taxon>Bacteria</taxon>
        <taxon>Bacillati</taxon>
        <taxon>Bacillota</taxon>
        <taxon>Bacilli</taxon>
        <taxon>Bacillales</taxon>
        <taxon>Paenibacillaceae</taxon>
        <taxon>Paenibacillus</taxon>
    </lineage>
</organism>
<accession>A0ABQ2BUZ9</accession>
<proteinExistence type="predicted"/>
<evidence type="ECO:0000313" key="3">
    <source>
        <dbReference type="Proteomes" id="UP000615455"/>
    </source>
</evidence>
<gene>
    <name evidence="2" type="ORF">GCM10008018_20200</name>
</gene>
<keyword evidence="1" id="KW-0472">Membrane</keyword>